<accession>A0A7W7P612</accession>
<gene>
    <name evidence="1" type="ORF">HNP46_006766</name>
</gene>
<evidence type="ECO:0000313" key="1">
    <source>
        <dbReference type="EMBL" id="MBB4867847.1"/>
    </source>
</evidence>
<organism evidence="1 2">
    <name type="scientific">Pseudomonas nitroreducens</name>
    <dbReference type="NCBI Taxonomy" id="46680"/>
    <lineage>
        <taxon>Bacteria</taxon>
        <taxon>Pseudomonadati</taxon>
        <taxon>Pseudomonadota</taxon>
        <taxon>Gammaproteobacteria</taxon>
        <taxon>Pseudomonadales</taxon>
        <taxon>Pseudomonadaceae</taxon>
        <taxon>Pseudomonas</taxon>
    </lineage>
</organism>
<comment type="caution">
    <text evidence="1">The sequence shown here is derived from an EMBL/GenBank/DDBJ whole genome shotgun (WGS) entry which is preliminary data.</text>
</comment>
<reference evidence="1 2" key="1">
    <citation type="submission" date="2020-08" db="EMBL/GenBank/DDBJ databases">
        <title>Functional genomics of gut bacteria from endangered species of beetles.</title>
        <authorList>
            <person name="Carlos-Shanley C."/>
        </authorList>
    </citation>
    <scope>NUCLEOTIDE SEQUENCE [LARGE SCALE GENOMIC DNA]</scope>
    <source>
        <strain evidence="1 2">S00179</strain>
    </source>
</reference>
<dbReference type="RefSeq" id="WP_184597794.1">
    <property type="nucleotide sequence ID" value="NZ_JACHLI010000049.1"/>
</dbReference>
<name>A0A7W7P612_PSENT</name>
<sequence>MAIPQKEEQQSVEHTIGERTFNAVRVDSHSPWHITFPEGDRHFYGGVSELKAEMKVINAQIEATEAEAVEQGQAQAES</sequence>
<evidence type="ECO:0000313" key="2">
    <source>
        <dbReference type="Proteomes" id="UP000566995"/>
    </source>
</evidence>
<protein>
    <submittedName>
        <fullName evidence="1">Uncharacterized protein</fullName>
    </submittedName>
</protein>
<proteinExistence type="predicted"/>
<dbReference type="EMBL" id="JACHLI010000049">
    <property type="protein sequence ID" value="MBB4867847.1"/>
    <property type="molecule type" value="Genomic_DNA"/>
</dbReference>
<dbReference type="AlphaFoldDB" id="A0A7W7P612"/>
<dbReference type="Proteomes" id="UP000566995">
    <property type="component" value="Unassembled WGS sequence"/>
</dbReference>